<dbReference type="EMBL" id="LN679170">
    <property type="protein sequence ID" value="CEL62820.1"/>
    <property type="molecule type" value="Genomic_DNA"/>
</dbReference>
<evidence type="ECO:0000313" key="2">
    <source>
        <dbReference type="EMBL" id="CEL62820.1"/>
    </source>
</evidence>
<dbReference type="OrthoDB" id="543156at2759"/>
<reference evidence="2 3" key="1">
    <citation type="submission" date="2014-11" db="EMBL/GenBank/DDBJ databases">
        <authorList>
            <person name="Wibberg Daniel"/>
        </authorList>
    </citation>
    <scope>NUCLEOTIDE SEQUENCE [LARGE SCALE GENOMIC DNA]</scope>
    <source>
        <strain evidence="2">Rhizoctonia solani AG1-IB 7/3/14</strain>
    </source>
</reference>
<name>A0A0B7FYN8_THACB</name>
<dbReference type="InterPro" id="IPR052158">
    <property type="entry name" value="INH-QAR"/>
</dbReference>
<keyword evidence="3" id="KW-1185">Reference proteome</keyword>
<dbReference type="Proteomes" id="UP000059188">
    <property type="component" value="Unassembled WGS sequence"/>
</dbReference>
<proteinExistence type="predicted"/>
<organism evidence="2 3">
    <name type="scientific">Thanatephorus cucumeris (strain AG1-IB / isolate 7/3/14)</name>
    <name type="common">Lettuce bottom rot fungus</name>
    <name type="synonym">Rhizoctonia solani</name>
    <dbReference type="NCBI Taxonomy" id="1108050"/>
    <lineage>
        <taxon>Eukaryota</taxon>
        <taxon>Fungi</taxon>
        <taxon>Dikarya</taxon>
        <taxon>Basidiomycota</taxon>
        <taxon>Agaricomycotina</taxon>
        <taxon>Agaricomycetes</taxon>
        <taxon>Cantharellales</taxon>
        <taxon>Ceratobasidiaceae</taxon>
        <taxon>Rhizoctonia</taxon>
        <taxon>Rhizoctonia solani AG-1</taxon>
    </lineage>
</organism>
<dbReference type="SUPFAM" id="SSF52317">
    <property type="entry name" value="Class I glutamine amidotransferase-like"/>
    <property type="match status" value="1"/>
</dbReference>
<dbReference type="InterPro" id="IPR029062">
    <property type="entry name" value="Class_I_gatase-like"/>
</dbReference>
<dbReference type="AlphaFoldDB" id="A0A0B7FYN8"/>
<dbReference type="InterPro" id="IPR002818">
    <property type="entry name" value="DJ-1/PfpI"/>
</dbReference>
<dbReference type="PANTHER" id="PTHR43130:SF15">
    <property type="entry name" value="THIJ_PFPI FAMILY PROTEIN (AFU_ORTHOLOGUE AFUA_5G14240)"/>
    <property type="match status" value="1"/>
</dbReference>
<gene>
    <name evidence="2" type="ORF">RSOLAG1IB_10504</name>
</gene>
<dbReference type="Gene3D" id="3.40.50.880">
    <property type="match status" value="1"/>
</dbReference>
<protein>
    <submittedName>
        <fullName evidence="2">Isonitrile hydratase</fullName>
    </submittedName>
</protein>
<evidence type="ECO:0000313" key="3">
    <source>
        <dbReference type="Proteomes" id="UP000059188"/>
    </source>
</evidence>
<dbReference type="STRING" id="1108050.A0A0B7FYN8"/>
<feature type="domain" description="DJ-1/PfpI" evidence="1">
    <location>
        <begin position="47"/>
        <end position="178"/>
    </location>
</feature>
<dbReference type="CDD" id="cd03139">
    <property type="entry name" value="GATase1_PfpI_2"/>
    <property type="match status" value="1"/>
</dbReference>
<dbReference type="PANTHER" id="PTHR43130">
    <property type="entry name" value="ARAC-FAMILY TRANSCRIPTIONAL REGULATOR"/>
    <property type="match status" value="1"/>
</dbReference>
<dbReference type="Pfam" id="PF01965">
    <property type="entry name" value="DJ-1_PfpI"/>
    <property type="match status" value="1"/>
</dbReference>
<accession>A0A0B7FYN8</accession>
<sequence length="212" mass="22770">MIPTSYLSGFTGPMELLGFLTKGFPSQTSPEWPRASYEFEFDFLAESLDAVVPSVGPSVNPTKSFAQVNTTQYDIILVPGGPGSRPAVTSPTVAAFIKHQAPGLKYLLSVCTGAEILARAGVLEGKNATTNKAAFTRIRNETSKSINWVPKARWAVDGNIWTSSGVTAGMDMANAFIKYLVGPQFATKVVNTIELRAAEQDDDPFAEVYGLV</sequence>
<evidence type="ECO:0000259" key="1">
    <source>
        <dbReference type="Pfam" id="PF01965"/>
    </source>
</evidence>